<keyword evidence="3" id="KW-0862">Zinc</keyword>
<dbReference type="InterPro" id="IPR049548">
    <property type="entry name" value="Sina-like_RING"/>
</dbReference>
<dbReference type="GO" id="GO:0061630">
    <property type="term" value="F:ubiquitin protein ligase activity"/>
    <property type="evidence" value="ECO:0007669"/>
    <property type="project" value="TreeGrafter"/>
</dbReference>
<evidence type="ECO:0000313" key="6">
    <source>
        <dbReference type="EMBL" id="CAH0559969.1"/>
    </source>
</evidence>
<protein>
    <recommendedName>
        <fullName evidence="5">RING-type domain-containing protein</fullName>
    </recommendedName>
</protein>
<dbReference type="GO" id="GO:0031624">
    <property type="term" value="F:ubiquitin conjugating enzyme binding"/>
    <property type="evidence" value="ECO:0007669"/>
    <property type="project" value="TreeGrafter"/>
</dbReference>
<dbReference type="InterPro" id="IPR013083">
    <property type="entry name" value="Znf_RING/FYVE/PHD"/>
</dbReference>
<feature type="domain" description="RING-type" evidence="5">
    <location>
        <begin position="10"/>
        <end position="44"/>
    </location>
</feature>
<dbReference type="InterPro" id="IPR004162">
    <property type="entry name" value="SINA-like_animal"/>
</dbReference>
<dbReference type="InterPro" id="IPR001841">
    <property type="entry name" value="Znf_RING"/>
</dbReference>
<dbReference type="PANTHER" id="PTHR45877">
    <property type="entry name" value="E3 UBIQUITIN-PROTEIN LIGASE SIAH2"/>
    <property type="match status" value="1"/>
</dbReference>
<sequence length="271" mass="30963">METLESILNCPVCLELPIKIVVCRRGHSVCENCSSKMDNCPICRGLKSSIRNSAIEKIVPFALACDQNTASIDLSCKVCKSPLSGHIFIRDDGFNYCSICFLPIPVRNYLAEAVVEKLREMKSNPTSQPKPIQDNSKKFECPFGKCEHKLDSLLACTVHMQQAHSIIMKTIPKHQFYTLKLKDKDQSGENFVIFDEMIFTVHYKLDKKNKRIFINPVPLLPEGRNFKIIVNHGSLMRCNTRPMAKNGLIIKTNETYDNFRRIHNISVFFFS</sequence>
<accession>A0A9P0BBI3</accession>
<dbReference type="SUPFAM" id="SSF57850">
    <property type="entry name" value="RING/U-box"/>
    <property type="match status" value="1"/>
</dbReference>
<evidence type="ECO:0000256" key="1">
    <source>
        <dbReference type="ARBA" id="ARBA00022723"/>
    </source>
</evidence>
<dbReference type="EMBL" id="OV121138">
    <property type="protein sequence ID" value="CAH0559969.1"/>
    <property type="molecule type" value="Genomic_DNA"/>
</dbReference>
<dbReference type="Gene3D" id="3.30.40.10">
    <property type="entry name" value="Zinc/RING finger domain, C3HC4 (zinc finger)"/>
    <property type="match status" value="1"/>
</dbReference>
<dbReference type="GO" id="GO:0008270">
    <property type="term" value="F:zinc ion binding"/>
    <property type="evidence" value="ECO:0007669"/>
    <property type="project" value="UniProtKB-KW"/>
</dbReference>
<keyword evidence="1" id="KW-0479">Metal-binding</keyword>
<name>A0A9P0BBI3_BRAAE</name>
<evidence type="ECO:0000256" key="4">
    <source>
        <dbReference type="PROSITE-ProRule" id="PRU00175"/>
    </source>
</evidence>
<dbReference type="OrthoDB" id="4788989at2759"/>
<dbReference type="PANTHER" id="PTHR45877:SF2">
    <property type="entry name" value="E3 UBIQUITIN-PROTEIN LIGASE SINA-RELATED"/>
    <property type="match status" value="1"/>
</dbReference>
<dbReference type="GO" id="GO:0043161">
    <property type="term" value="P:proteasome-mediated ubiquitin-dependent protein catabolic process"/>
    <property type="evidence" value="ECO:0007669"/>
    <property type="project" value="TreeGrafter"/>
</dbReference>
<dbReference type="GO" id="GO:0005737">
    <property type="term" value="C:cytoplasm"/>
    <property type="evidence" value="ECO:0007669"/>
    <property type="project" value="TreeGrafter"/>
</dbReference>
<gene>
    <name evidence="6" type="ORF">MELIAE_LOCUS9826</name>
</gene>
<keyword evidence="2 4" id="KW-0863">Zinc-finger</keyword>
<evidence type="ECO:0000313" key="7">
    <source>
        <dbReference type="Proteomes" id="UP001154078"/>
    </source>
</evidence>
<proteinExistence type="predicted"/>
<keyword evidence="7" id="KW-1185">Reference proteome</keyword>
<dbReference type="PROSITE" id="PS50089">
    <property type="entry name" value="ZF_RING_2"/>
    <property type="match status" value="1"/>
</dbReference>
<dbReference type="Proteomes" id="UP001154078">
    <property type="component" value="Chromosome 7"/>
</dbReference>
<reference evidence="6" key="1">
    <citation type="submission" date="2021-12" db="EMBL/GenBank/DDBJ databases">
        <authorList>
            <person name="King R."/>
        </authorList>
    </citation>
    <scope>NUCLEOTIDE SEQUENCE</scope>
</reference>
<organism evidence="6 7">
    <name type="scientific">Brassicogethes aeneus</name>
    <name type="common">Rape pollen beetle</name>
    <name type="synonym">Meligethes aeneus</name>
    <dbReference type="NCBI Taxonomy" id="1431903"/>
    <lineage>
        <taxon>Eukaryota</taxon>
        <taxon>Metazoa</taxon>
        <taxon>Ecdysozoa</taxon>
        <taxon>Arthropoda</taxon>
        <taxon>Hexapoda</taxon>
        <taxon>Insecta</taxon>
        <taxon>Pterygota</taxon>
        <taxon>Neoptera</taxon>
        <taxon>Endopterygota</taxon>
        <taxon>Coleoptera</taxon>
        <taxon>Polyphaga</taxon>
        <taxon>Cucujiformia</taxon>
        <taxon>Nitidulidae</taxon>
        <taxon>Meligethinae</taxon>
        <taxon>Brassicogethes</taxon>
    </lineage>
</organism>
<evidence type="ECO:0000259" key="5">
    <source>
        <dbReference type="PROSITE" id="PS50089"/>
    </source>
</evidence>
<dbReference type="Pfam" id="PF21362">
    <property type="entry name" value="Sina_RING"/>
    <property type="match status" value="1"/>
</dbReference>
<evidence type="ECO:0000256" key="2">
    <source>
        <dbReference type="ARBA" id="ARBA00022771"/>
    </source>
</evidence>
<evidence type="ECO:0000256" key="3">
    <source>
        <dbReference type="ARBA" id="ARBA00022833"/>
    </source>
</evidence>
<dbReference type="AlphaFoldDB" id="A0A9P0BBI3"/>